<evidence type="ECO:0000313" key="2">
    <source>
        <dbReference type="EMBL" id="GAP31911.1"/>
    </source>
</evidence>
<keyword evidence="3" id="KW-1185">Reference proteome</keyword>
<reference evidence="2 3" key="2">
    <citation type="journal article" date="2016" name="Genome Announc.">
        <title>Draft Genome Sequence of Erythromycin- and Oxytetracycline-Sensitive Nocardia seriolae Strain U-1 (NBRC 110359).</title>
        <authorList>
            <person name="Imajoh M."/>
            <person name="Sukeda M."/>
            <person name="Shimizu M."/>
            <person name="Yamane J."/>
            <person name="Ohnishi K."/>
            <person name="Oshima S."/>
        </authorList>
    </citation>
    <scope>NUCLEOTIDE SEQUENCE [LARGE SCALE GENOMIC DNA]</scope>
    <source>
        <strain evidence="2 3">U-1</strain>
    </source>
</reference>
<accession>A0ABC9Z340</accession>
<proteinExistence type="predicted"/>
<evidence type="ECO:0000256" key="1">
    <source>
        <dbReference type="SAM" id="MobiDB-lite"/>
    </source>
</evidence>
<name>A0ABC9Z340_9NOCA</name>
<organism evidence="2 3">
    <name type="scientific">Nocardia seriolae</name>
    <dbReference type="NCBI Taxonomy" id="37332"/>
    <lineage>
        <taxon>Bacteria</taxon>
        <taxon>Bacillati</taxon>
        <taxon>Actinomycetota</taxon>
        <taxon>Actinomycetes</taxon>
        <taxon>Mycobacteriales</taxon>
        <taxon>Nocardiaceae</taxon>
        <taxon>Nocardia</taxon>
    </lineage>
</organism>
<gene>
    <name evidence="2" type="ORF">NSK11_contig00133-0002</name>
</gene>
<comment type="caution">
    <text evidence="2">The sequence shown here is derived from an EMBL/GenBank/DDBJ whole genome shotgun (WGS) entry which is preliminary data.</text>
</comment>
<sequence length="143" mass="15878">MRTESIYFPNIGPPRPGPTGSSTAAGIGIPQATESASLAQVVVRAAHRSGMRGRGGVGVARNGWERPGMIWFGRRPCRCWLWEPNRLAEHGTGWQHELDAARRRHARVLLTDPDLTQRSIAGRLGYNDTRSPRRALARWSTEN</sequence>
<dbReference type="EMBL" id="BBYQ01000133">
    <property type="protein sequence ID" value="GAP31911.1"/>
    <property type="molecule type" value="Genomic_DNA"/>
</dbReference>
<feature type="region of interest" description="Disordered" evidence="1">
    <location>
        <begin position="1"/>
        <end position="27"/>
    </location>
</feature>
<evidence type="ECO:0000313" key="3">
    <source>
        <dbReference type="Proteomes" id="UP000037179"/>
    </source>
</evidence>
<reference evidence="3" key="1">
    <citation type="submission" date="2015-07" db="EMBL/GenBank/DDBJ databases">
        <title>Nocardia seriolae U-1 whole genome shotgun sequence.</title>
        <authorList>
            <person name="Imajoh M."/>
            <person name="Fukumoto Y."/>
            <person name="Sukeda M."/>
            <person name="Yamane J."/>
            <person name="Yamasaki K."/>
            <person name="Shimizu M."/>
            <person name="Ohnishi K."/>
            <person name="Oshima S."/>
        </authorList>
    </citation>
    <scope>NUCLEOTIDE SEQUENCE [LARGE SCALE GENOMIC DNA]</scope>
    <source>
        <strain evidence="3">U-1</strain>
    </source>
</reference>
<dbReference type="AlphaFoldDB" id="A0ABC9Z340"/>
<protein>
    <submittedName>
        <fullName evidence="2">Uncharacterized protein</fullName>
    </submittedName>
</protein>
<dbReference type="Proteomes" id="UP000037179">
    <property type="component" value="Unassembled WGS sequence"/>
</dbReference>